<dbReference type="CDD" id="cd00229">
    <property type="entry name" value="SGNH_hydrolase"/>
    <property type="match status" value="1"/>
</dbReference>
<keyword evidence="1" id="KW-0472">Membrane</keyword>
<feature type="transmembrane region" description="Helical" evidence="1">
    <location>
        <begin position="7"/>
        <end position="30"/>
    </location>
</feature>
<dbReference type="Pfam" id="PF00657">
    <property type="entry name" value="Lipase_GDSL"/>
    <property type="match status" value="1"/>
</dbReference>
<evidence type="ECO:0000256" key="1">
    <source>
        <dbReference type="SAM" id="Phobius"/>
    </source>
</evidence>
<dbReference type="AlphaFoldDB" id="A0A1G2G4H6"/>
<keyword evidence="1" id="KW-1133">Transmembrane helix</keyword>
<reference evidence="2 3" key="1">
    <citation type="journal article" date="2016" name="Nat. Commun.">
        <title>Thousands of microbial genomes shed light on interconnected biogeochemical processes in an aquifer system.</title>
        <authorList>
            <person name="Anantharaman K."/>
            <person name="Brown C.T."/>
            <person name="Hug L.A."/>
            <person name="Sharon I."/>
            <person name="Castelle C.J."/>
            <person name="Probst A.J."/>
            <person name="Thomas B.C."/>
            <person name="Singh A."/>
            <person name="Wilkins M.J."/>
            <person name="Karaoz U."/>
            <person name="Brodie E.L."/>
            <person name="Williams K.H."/>
            <person name="Hubbard S.S."/>
            <person name="Banfield J.F."/>
        </authorList>
    </citation>
    <scope>NUCLEOTIDE SEQUENCE [LARGE SCALE GENOMIC DNA]</scope>
</reference>
<dbReference type="EMBL" id="MHNL01000009">
    <property type="protein sequence ID" value="OGZ45139.1"/>
    <property type="molecule type" value="Genomic_DNA"/>
</dbReference>
<comment type="caution">
    <text evidence="2">The sequence shown here is derived from an EMBL/GenBank/DDBJ whole genome shotgun (WGS) entry which is preliminary data.</text>
</comment>
<dbReference type="Proteomes" id="UP000177785">
    <property type="component" value="Unassembled WGS sequence"/>
</dbReference>
<proteinExistence type="predicted"/>
<protein>
    <recommendedName>
        <fullName evidence="4">SGNH hydrolase-type esterase domain-containing protein</fullName>
    </recommendedName>
</protein>
<evidence type="ECO:0000313" key="2">
    <source>
        <dbReference type="EMBL" id="OGZ45139.1"/>
    </source>
</evidence>
<gene>
    <name evidence="2" type="ORF">A2756_03385</name>
</gene>
<organism evidence="2 3">
    <name type="scientific">Candidatus Ryanbacteria bacterium RIFCSPHIGHO2_01_FULL_48_27</name>
    <dbReference type="NCBI Taxonomy" id="1802115"/>
    <lineage>
        <taxon>Bacteria</taxon>
        <taxon>Candidatus Ryaniibacteriota</taxon>
    </lineage>
</organism>
<dbReference type="GO" id="GO:0016788">
    <property type="term" value="F:hydrolase activity, acting on ester bonds"/>
    <property type="evidence" value="ECO:0007669"/>
    <property type="project" value="InterPro"/>
</dbReference>
<keyword evidence="1" id="KW-0812">Transmembrane</keyword>
<dbReference type="Gene3D" id="3.40.50.1110">
    <property type="entry name" value="SGNH hydrolase"/>
    <property type="match status" value="1"/>
</dbReference>
<name>A0A1G2G4H6_9BACT</name>
<dbReference type="SUPFAM" id="SSF52266">
    <property type="entry name" value="SGNH hydrolase"/>
    <property type="match status" value="1"/>
</dbReference>
<sequence>MQKKVSGTLLAIAIPFFVVIIIPLFIVTLFEVALRIHPQLIDQEYVNYVFGKQTRRDSGIFEYDPDLKIYFMKKNFYTTMYANGYVWDHQTDARGFRNPTAKETSDIVLLGDSFVYGHGVNQDQTLAYFLETKGYSAYNLAQQGDNAYSEMYMLSQYGLFLKPKYVFYFYFTNDIKDLFMRGLDKEQMREFIKQPMESISFKESTNKINFPNTLSDKFYIGKYLKFRKLVLDKKKKSQSVDTDLGWKFTKKAIEYMAYISKQNGVEFVMVPIVKDTFEDYQILKDFSSEHNIAFVETLDMNNENYYLQNDGHFNEEGHRKMAELIETYLQTH</sequence>
<dbReference type="InterPro" id="IPR036514">
    <property type="entry name" value="SGNH_hydro_sf"/>
</dbReference>
<dbReference type="STRING" id="1802115.A2756_03385"/>
<accession>A0A1G2G4H6</accession>
<evidence type="ECO:0008006" key="4">
    <source>
        <dbReference type="Google" id="ProtNLM"/>
    </source>
</evidence>
<dbReference type="InterPro" id="IPR001087">
    <property type="entry name" value="GDSL"/>
</dbReference>
<evidence type="ECO:0000313" key="3">
    <source>
        <dbReference type="Proteomes" id="UP000177785"/>
    </source>
</evidence>